<protein>
    <submittedName>
        <fullName evidence="1">Uncharacterized protein</fullName>
    </submittedName>
</protein>
<comment type="caution">
    <text evidence="1">The sequence shown here is derived from an EMBL/GenBank/DDBJ whole genome shotgun (WGS) entry which is preliminary data.</text>
</comment>
<proteinExistence type="predicted"/>
<reference evidence="1" key="1">
    <citation type="journal article" date="2014" name="Front. Microbiol.">
        <title>High frequency of phylogenetically diverse reductive dehalogenase-homologous genes in deep subseafloor sedimentary metagenomes.</title>
        <authorList>
            <person name="Kawai M."/>
            <person name="Futagami T."/>
            <person name="Toyoda A."/>
            <person name="Takaki Y."/>
            <person name="Nishi S."/>
            <person name="Hori S."/>
            <person name="Arai W."/>
            <person name="Tsubouchi T."/>
            <person name="Morono Y."/>
            <person name="Uchiyama I."/>
            <person name="Ito T."/>
            <person name="Fujiyama A."/>
            <person name="Inagaki F."/>
            <person name="Takami H."/>
        </authorList>
    </citation>
    <scope>NUCLEOTIDE SEQUENCE</scope>
    <source>
        <strain evidence="1">Expedition CK06-06</strain>
    </source>
</reference>
<feature type="non-terminal residue" evidence="1">
    <location>
        <position position="1"/>
    </location>
</feature>
<evidence type="ECO:0000313" key="1">
    <source>
        <dbReference type="EMBL" id="GAG40786.1"/>
    </source>
</evidence>
<dbReference type="EMBL" id="BARS01043589">
    <property type="protein sequence ID" value="GAG40786.1"/>
    <property type="molecule type" value="Genomic_DNA"/>
</dbReference>
<name>X0YVZ4_9ZZZZ</name>
<dbReference type="AlphaFoldDB" id="X0YVZ4"/>
<organism evidence="1">
    <name type="scientific">marine sediment metagenome</name>
    <dbReference type="NCBI Taxonomy" id="412755"/>
    <lineage>
        <taxon>unclassified sequences</taxon>
        <taxon>metagenomes</taxon>
        <taxon>ecological metagenomes</taxon>
    </lineage>
</organism>
<accession>X0YVZ4</accession>
<gene>
    <name evidence="1" type="ORF">S01H1_65965</name>
</gene>
<sequence length="40" mass="4321">VDGGNVRVEQAIEAEFGVSDVCVECGGLADLLTIRLKWEE</sequence>